<organism evidence="2 3">
    <name type="scientific">Vitrella brassicaformis (strain CCMP3155)</name>
    <dbReference type="NCBI Taxonomy" id="1169540"/>
    <lineage>
        <taxon>Eukaryota</taxon>
        <taxon>Sar</taxon>
        <taxon>Alveolata</taxon>
        <taxon>Colpodellida</taxon>
        <taxon>Vitrellaceae</taxon>
        <taxon>Vitrella</taxon>
    </lineage>
</organism>
<dbReference type="AlphaFoldDB" id="A0A0G4H1S0"/>
<evidence type="ECO:0000313" key="3">
    <source>
        <dbReference type="Proteomes" id="UP000041254"/>
    </source>
</evidence>
<dbReference type="InterPro" id="IPR016135">
    <property type="entry name" value="UBQ-conjugating_enzyme/RWD"/>
</dbReference>
<feature type="compositionally biased region" description="Basic and acidic residues" evidence="1">
    <location>
        <begin position="19"/>
        <end position="30"/>
    </location>
</feature>
<feature type="region of interest" description="Disordered" evidence="1">
    <location>
        <begin position="182"/>
        <end position="213"/>
    </location>
</feature>
<evidence type="ECO:0000313" key="2">
    <source>
        <dbReference type="EMBL" id="CEM37450.1"/>
    </source>
</evidence>
<protein>
    <recommendedName>
        <fullName evidence="4">RWD domain-containing protein</fullName>
    </recommendedName>
</protein>
<gene>
    <name evidence="2" type="ORF">Vbra_19276</name>
</gene>
<evidence type="ECO:0000256" key="1">
    <source>
        <dbReference type="SAM" id="MobiDB-lite"/>
    </source>
</evidence>
<dbReference type="VEuPathDB" id="CryptoDB:Vbra_19276"/>
<accession>A0A0G4H1S0</accession>
<feature type="region of interest" description="Disordered" evidence="1">
    <location>
        <begin position="398"/>
        <end position="435"/>
    </location>
</feature>
<reference evidence="2 3" key="1">
    <citation type="submission" date="2014-11" db="EMBL/GenBank/DDBJ databases">
        <authorList>
            <person name="Zhu J."/>
            <person name="Qi W."/>
            <person name="Song R."/>
        </authorList>
    </citation>
    <scope>NUCLEOTIDE SEQUENCE [LARGE SCALE GENOMIC DNA]</scope>
</reference>
<dbReference type="InParanoid" id="A0A0G4H1S0"/>
<evidence type="ECO:0008006" key="4">
    <source>
        <dbReference type="Google" id="ProtNLM"/>
    </source>
</evidence>
<feature type="compositionally biased region" description="Low complexity" evidence="1">
    <location>
        <begin position="182"/>
        <end position="193"/>
    </location>
</feature>
<feature type="region of interest" description="Disordered" evidence="1">
    <location>
        <begin position="1"/>
        <end position="43"/>
    </location>
</feature>
<keyword evidence="3" id="KW-1185">Reference proteome</keyword>
<feature type="region of interest" description="Disordered" evidence="1">
    <location>
        <begin position="290"/>
        <end position="313"/>
    </location>
</feature>
<dbReference type="Proteomes" id="UP000041254">
    <property type="component" value="Unassembled WGS sequence"/>
</dbReference>
<dbReference type="EMBL" id="CDMY01000938">
    <property type="protein sequence ID" value="CEM37450.1"/>
    <property type="molecule type" value="Genomic_DNA"/>
</dbReference>
<feature type="region of interest" description="Disordered" evidence="1">
    <location>
        <begin position="472"/>
        <end position="629"/>
    </location>
</feature>
<name>A0A0G4H1S0_VITBC</name>
<dbReference type="SUPFAM" id="SSF54495">
    <property type="entry name" value="UBC-like"/>
    <property type="match status" value="1"/>
</dbReference>
<dbReference type="Gene3D" id="3.10.110.10">
    <property type="entry name" value="Ubiquitin Conjugating Enzyme"/>
    <property type="match status" value="1"/>
</dbReference>
<proteinExistence type="predicted"/>
<sequence>MQDGDGPGPPEARPAVPKRPRDEEESRSDKQSTSASGSEGDDLCKAMLTDEGDSLIEDYLIPRLKKVKLRPSIGQLRLQREVSNLDALQPHICSCLHSDNCRAKFIVTPHTGPLSGQGVEVDCWFPTHYPHQPPHISLNLSECKHLDSNILQQVLDHVTQAYIRDCASRPLPSPLPIEPLISFSTTTTSGGASPMEEDNITANNATSRPPSAAAGPAAAAAAAAASVSAVPIFPWLEKRPEALPSSAIAPGVPAAAAAAAAASASASVGSGSGPSAWGNAPKPALLSLLEAGSRPGGDRPALPRPPDLCLRETASSVDGPVRAGMVSRALSAEPGKHKQLPLRCLRIELWRPVFGVKFVLDQVKNVLEGKPEEIPIGSLRPLTPPASLEVDMDIATDMLGSDAPLPSAPPPPLPGMEEGFHDGATGSTTGGAHMSFPPAAAAAAAAASSSVGKRGNGSPFFSHAAAESSNAAAAAAGGGGGMGDSVDGTTRPRQVPRPPPLHGLDQPSSPDLFRGDVSPDSVAIPVPTFPTSSSLPNIGSHRPPSPPPPPMGKNRHMRFPASFEPSPEPSPDSHRQQRPHFQSFLTASLALAAEGAGDDAGGGGADHGDMSRSLTVPEMDSGDTLMDVD</sequence>